<dbReference type="NCBIfam" id="NF038085">
    <property type="entry name" value="MSMEG_6728_fam"/>
    <property type="match status" value="1"/>
</dbReference>
<proteinExistence type="predicted"/>
<organism evidence="1 2">
    <name type="scientific">Sandaracinus amylolyticus</name>
    <dbReference type="NCBI Taxonomy" id="927083"/>
    <lineage>
        <taxon>Bacteria</taxon>
        <taxon>Pseudomonadati</taxon>
        <taxon>Myxococcota</taxon>
        <taxon>Polyangia</taxon>
        <taxon>Polyangiales</taxon>
        <taxon>Sandaracinaceae</taxon>
        <taxon>Sandaracinus</taxon>
    </lineage>
</organism>
<dbReference type="STRING" id="927083.DB32_008240"/>
<evidence type="ECO:0008006" key="3">
    <source>
        <dbReference type="Google" id="ProtNLM"/>
    </source>
</evidence>
<evidence type="ECO:0000313" key="2">
    <source>
        <dbReference type="Proteomes" id="UP000034883"/>
    </source>
</evidence>
<dbReference type="InterPro" id="IPR004260">
    <property type="entry name" value="Pyr-dimer_DNA_glycosylase"/>
</dbReference>
<dbReference type="Pfam" id="PF03013">
    <property type="entry name" value="Pyr_excise"/>
    <property type="match status" value="1"/>
</dbReference>
<dbReference type="RefSeq" id="WP_075098147.1">
    <property type="nucleotide sequence ID" value="NZ_CP011125.1"/>
</dbReference>
<keyword evidence="2" id="KW-1185">Reference proteome</keyword>
<dbReference type="KEGG" id="samy:DB32_008240"/>
<sequence length="287" mass="32935">MQTFLPYASFEESARCLDSLRLGKQRVEVLQILRASMLEDYGWQTHPVVCMWRGHEDALIAYGLAISDEWIRRGHRDTCLAQIAEFSTHRRPPTERELIERGAMPPWLGDEALHRSHRSALLRKHRDHYAPFFERDLPDDLPYVWPVPCAAPDTAREPIAAWVLRAETRAMLGRFVRDGVVALPDADAHSGTKSARMTRAFVEDAKIGDVILVPDEARLLVGEITSDARHERRRRRPHVRDVRWLGELDRRALRRPVRLQDPSLFFALRGEDDPRLAMTASASSARV</sequence>
<gene>
    <name evidence="1" type="ORF">DB32_008240</name>
</gene>
<name>A0A0F6YMU2_9BACT</name>
<accession>A0A0F6YMU2</accession>
<dbReference type="Proteomes" id="UP000034883">
    <property type="component" value="Chromosome"/>
</dbReference>
<evidence type="ECO:0000313" key="1">
    <source>
        <dbReference type="EMBL" id="AKF11091.1"/>
    </source>
</evidence>
<dbReference type="AlphaFoldDB" id="A0A0F6YMU2"/>
<dbReference type="EMBL" id="CP011125">
    <property type="protein sequence ID" value="AKF11091.1"/>
    <property type="molecule type" value="Genomic_DNA"/>
</dbReference>
<protein>
    <recommendedName>
        <fullName evidence="3">Cytoplasmic protein</fullName>
    </recommendedName>
</protein>
<reference evidence="1 2" key="1">
    <citation type="submission" date="2015-03" db="EMBL/GenBank/DDBJ databases">
        <title>Genome assembly of Sandaracinus amylolyticus DSM 53668.</title>
        <authorList>
            <person name="Sharma G."/>
            <person name="Subramanian S."/>
        </authorList>
    </citation>
    <scope>NUCLEOTIDE SEQUENCE [LARGE SCALE GENOMIC DNA]</scope>
    <source>
        <strain evidence="1 2">DSM 53668</strain>
    </source>
</reference>